<evidence type="ECO:0000256" key="2">
    <source>
        <dbReference type="HAMAP-Rule" id="MF_00984"/>
    </source>
</evidence>
<dbReference type="Proteomes" id="UP000641932">
    <property type="component" value="Unassembled WGS sequence"/>
</dbReference>
<dbReference type="InterPro" id="IPR011344">
    <property type="entry name" value="ssDNA-bd"/>
</dbReference>
<name>A0A918DRE8_9ACTN</name>
<evidence type="ECO:0000313" key="5">
    <source>
        <dbReference type="Proteomes" id="UP000641932"/>
    </source>
</evidence>
<dbReference type="GO" id="GO:0006260">
    <property type="term" value="P:DNA replication"/>
    <property type="evidence" value="ECO:0007669"/>
    <property type="project" value="InterPro"/>
</dbReference>
<dbReference type="HAMAP" id="MF_00984">
    <property type="entry name" value="SSB"/>
    <property type="match status" value="1"/>
</dbReference>
<dbReference type="EMBL" id="BMMS01000001">
    <property type="protein sequence ID" value="GGO81057.1"/>
    <property type="molecule type" value="Genomic_DNA"/>
</dbReference>
<protein>
    <recommendedName>
        <fullName evidence="2 3">Single-stranded DNA-binding protein</fullName>
        <shortName evidence="2">SSB</shortName>
    </recommendedName>
</protein>
<reference evidence="4" key="2">
    <citation type="submission" date="2020-09" db="EMBL/GenBank/DDBJ databases">
        <authorList>
            <person name="Sun Q."/>
            <person name="Zhou Y."/>
        </authorList>
    </citation>
    <scope>NUCLEOTIDE SEQUENCE</scope>
    <source>
        <strain evidence="4">CGMCC 4.7201</strain>
    </source>
</reference>
<evidence type="ECO:0000256" key="1">
    <source>
        <dbReference type="ARBA" id="ARBA00023125"/>
    </source>
</evidence>
<dbReference type="Pfam" id="PF00436">
    <property type="entry name" value="SSB"/>
    <property type="match status" value="1"/>
</dbReference>
<proteinExistence type="inferred from homology"/>
<evidence type="ECO:0000313" key="4">
    <source>
        <dbReference type="EMBL" id="GGO81057.1"/>
    </source>
</evidence>
<comment type="caution">
    <text evidence="4">The sequence shown here is derived from an EMBL/GenBank/DDBJ whole genome shotgun (WGS) entry which is preliminary data.</text>
</comment>
<keyword evidence="5" id="KW-1185">Reference proteome</keyword>
<reference evidence="4" key="1">
    <citation type="journal article" date="2014" name="Int. J. Syst. Evol. Microbiol.">
        <title>Complete genome sequence of Corynebacterium casei LMG S-19264T (=DSM 44701T), isolated from a smear-ripened cheese.</title>
        <authorList>
            <consortium name="US DOE Joint Genome Institute (JGI-PGF)"/>
            <person name="Walter F."/>
            <person name="Albersmeier A."/>
            <person name="Kalinowski J."/>
            <person name="Ruckert C."/>
        </authorList>
    </citation>
    <scope>NUCLEOTIDE SEQUENCE</scope>
    <source>
        <strain evidence="4">CGMCC 4.7201</strain>
    </source>
</reference>
<dbReference type="Gene3D" id="2.40.50.140">
    <property type="entry name" value="Nucleic acid-binding proteins"/>
    <property type="match status" value="1"/>
</dbReference>
<dbReference type="CDD" id="cd04496">
    <property type="entry name" value="SSB_OBF"/>
    <property type="match status" value="1"/>
</dbReference>
<dbReference type="AlphaFoldDB" id="A0A918DRE8"/>
<sequence>MNETTVTLVGNAATEVKYRETPTGIPVASFRLAVTARRWDRERNGWVDAQTSFYTVWSWRGLAGNVATSVGRGDPLVVQGRIRVREWEKDGQRQTTVEIDAGAVGHDLSRGTSAFRRGARAARPPQSEQSEFGAELEEAAPGVEVVPDVLPEPAGVG</sequence>
<dbReference type="PROSITE" id="PS50935">
    <property type="entry name" value="SSB"/>
    <property type="match status" value="1"/>
</dbReference>
<dbReference type="InterPro" id="IPR012340">
    <property type="entry name" value="NA-bd_OB-fold"/>
</dbReference>
<organism evidence="4 5">
    <name type="scientific">Wenjunlia tyrosinilytica</name>
    <dbReference type="NCBI Taxonomy" id="1544741"/>
    <lineage>
        <taxon>Bacteria</taxon>
        <taxon>Bacillati</taxon>
        <taxon>Actinomycetota</taxon>
        <taxon>Actinomycetes</taxon>
        <taxon>Kitasatosporales</taxon>
        <taxon>Streptomycetaceae</taxon>
        <taxon>Wenjunlia</taxon>
    </lineage>
</organism>
<comment type="caution">
    <text evidence="2">Lacks conserved residue(s) required for the propagation of feature annotation.</text>
</comment>
<keyword evidence="1 2" id="KW-0238">DNA-binding</keyword>
<accession>A0A918DRE8</accession>
<dbReference type="RefSeq" id="WP_189129699.1">
    <property type="nucleotide sequence ID" value="NZ_BMMS01000001.1"/>
</dbReference>
<dbReference type="InterPro" id="IPR000424">
    <property type="entry name" value="Primosome_PriB/ssb"/>
</dbReference>
<gene>
    <name evidence="4" type="primary">ssb1</name>
    <name evidence="4" type="ORF">GCM10012280_04430</name>
</gene>
<dbReference type="NCBIfam" id="TIGR00621">
    <property type="entry name" value="ssb"/>
    <property type="match status" value="1"/>
</dbReference>
<dbReference type="SUPFAM" id="SSF50249">
    <property type="entry name" value="Nucleic acid-binding proteins"/>
    <property type="match status" value="1"/>
</dbReference>
<comment type="subunit">
    <text evidence="2">Homotetramer.</text>
</comment>
<evidence type="ECO:0000256" key="3">
    <source>
        <dbReference type="RuleBase" id="RU000524"/>
    </source>
</evidence>
<dbReference type="GO" id="GO:0003697">
    <property type="term" value="F:single-stranded DNA binding"/>
    <property type="evidence" value="ECO:0007669"/>
    <property type="project" value="UniProtKB-UniRule"/>
</dbReference>